<evidence type="ECO:0000259" key="1">
    <source>
        <dbReference type="Pfam" id="PF24243"/>
    </source>
</evidence>
<dbReference type="Pfam" id="PF24243">
    <property type="entry name" value="Phage_tail_C"/>
    <property type="match status" value="1"/>
</dbReference>
<protein>
    <recommendedName>
        <fullName evidence="1">Minor tail protein gp31 C-terminal domain-containing protein</fullName>
    </recommendedName>
</protein>
<dbReference type="InterPro" id="IPR056923">
    <property type="entry name" value="Minor_tail_gp31_C"/>
</dbReference>
<dbReference type="EMBL" id="BK015217">
    <property type="protein sequence ID" value="DAD96474.1"/>
    <property type="molecule type" value="Genomic_DNA"/>
</dbReference>
<name>A0A8S5NQC1_9CAUD</name>
<proteinExistence type="predicted"/>
<evidence type="ECO:0000313" key="2">
    <source>
        <dbReference type="EMBL" id="DAD96474.1"/>
    </source>
</evidence>
<organism evidence="2">
    <name type="scientific">Myoviridae sp. ctj3P51</name>
    <dbReference type="NCBI Taxonomy" id="2826687"/>
    <lineage>
        <taxon>Viruses</taxon>
        <taxon>Duplodnaviria</taxon>
        <taxon>Heunggongvirae</taxon>
        <taxon>Uroviricota</taxon>
        <taxon>Caudoviricetes</taxon>
    </lineage>
</organism>
<reference evidence="2" key="1">
    <citation type="journal article" date="2021" name="Proc. Natl. Acad. Sci. U.S.A.">
        <title>A Catalog of Tens of Thousands of Viruses from Human Metagenomes Reveals Hidden Associations with Chronic Diseases.</title>
        <authorList>
            <person name="Tisza M.J."/>
            <person name="Buck C.B."/>
        </authorList>
    </citation>
    <scope>NUCLEOTIDE SEQUENCE</scope>
    <source>
        <strain evidence="2">Ctj3P51</strain>
    </source>
</reference>
<accession>A0A8S5NQC1</accession>
<sequence length="376" mass="39681">MKIDLTNPNGIRCLTESKYCGENIDIVPTLQDKTVTPAATAQTVKPDDGYAGLGTVEVTAAARTAIKAIDLSYGDQNVTYNSTDGIGLTGAGKVTYTDDTVDDITKDLEVPLVAKEGLKADASADNKKVEIKIDPAHSVYMATTPTATSAVPVKNGNAWSGIAATPSASASSVVTRDANGRAQFGTPALAGDAATKAYVDEKSSTIGKISDTAQANLKSISYCANTDLPAAPDANTEYALTDFISYGDLDTDLQSRIDTTGALTGTIVNISTPENATNGTLTESELASLQASDNASIMLDHKKYYLEGKGHQEGYLTYTHSGYENNVHILESITITISTRAWVLNTSDIYNMVKLTQAAYNSLETKDANTLYLIVG</sequence>
<feature type="domain" description="Minor tail protein gp31 C-terminal" evidence="1">
    <location>
        <begin position="353"/>
        <end position="375"/>
    </location>
</feature>